<organism evidence="1">
    <name type="scientific">marine metagenome</name>
    <dbReference type="NCBI Taxonomy" id="408172"/>
    <lineage>
        <taxon>unclassified sequences</taxon>
        <taxon>metagenomes</taxon>
        <taxon>ecological metagenomes</taxon>
    </lineage>
</organism>
<reference evidence="1" key="1">
    <citation type="submission" date="2018-05" db="EMBL/GenBank/DDBJ databases">
        <authorList>
            <person name="Lanie J.A."/>
            <person name="Ng W.-L."/>
            <person name="Kazmierczak K.M."/>
            <person name="Andrzejewski T.M."/>
            <person name="Davidsen T.M."/>
            <person name="Wayne K.J."/>
            <person name="Tettelin H."/>
            <person name="Glass J.I."/>
            <person name="Rusch D."/>
            <person name="Podicherti R."/>
            <person name="Tsui H.-C.T."/>
            <person name="Winkler M.E."/>
        </authorList>
    </citation>
    <scope>NUCLEOTIDE SEQUENCE</scope>
</reference>
<dbReference type="EMBL" id="UINC01030184">
    <property type="protein sequence ID" value="SVB14152.1"/>
    <property type="molecule type" value="Genomic_DNA"/>
</dbReference>
<protein>
    <submittedName>
        <fullName evidence="1">Uncharacterized protein</fullName>
    </submittedName>
</protein>
<proteinExistence type="predicted"/>
<name>A0A382BLG9_9ZZZZ</name>
<accession>A0A382BLG9</accession>
<feature type="non-terminal residue" evidence="1">
    <location>
        <position position="48"/>
    </location>
</feature>
<sequence>MKNFSFRLDVDYFPIGPQKTAAAGQGLMLIRIGKLKSLGGKSCIINFI</sequence>
<evidence type="ECO:0000313" key="1">
    <source>
        <dbReference type="EMBL" id="SVB14152.1"/>
    </source>
</evidence>
<gene>
    <name evidence="1" type="ORF">METZ01_LOCUS167006</name>
</gene>
<dbReference type="AlphaFoldDB" id="A0A382BLG9"/>